<accession>A0A1I3FME6</accession>
<evidence type="ECO:0000313" key="1">
    <source>
        <dbReference type="EMBL" id="SFI12393.1"/>
    </source>
</evidence>
<keyword evidence="2" id="KW-1185">Reference proteome</keyword>
<evidence type="ECO:0000313" key="2">
    <source>
        <dbReference type="Proteomes" id="UP000198670"/>
    </source>
</evidence>
<dbReference type="Proteomes" id="UP000198670">
    <property type="component" value="Unassembled WGS sequence"/>
</dbReference>
<gene>
    <name evidence="1" type="ORF">SAMN05444682_102403</name>
</gene>
<organism evidence="1 2">
    <name type="scientific">Parapedobacter indicus</name>
    <dbReference type="NCBI Taxonomy" id="1477437"/>
    <lineage>
        <taxon>Bacteria</taxon>
        <taxon>Pseudomonadati</taxon>
        <taxon>Bacteroidota</taxon>
        <taxon>Sphingobacteriia</taxon>
        <taxon>Sphingobacteriales</taxon>
        <taxon>Sphingobacteriaceae</taxon>
        <taxon>Parapedobacter</taxon>
    </lineage>
</organism>
<dbReference type="STRING" id="1477437.SAMN05444682_102403"/>
<proteinExistence type="predicted"/>
<dbReference type="AlphaFoldDB" id="A0A1I3FME6"/>
<protein>
    <submittedName>
        <fullName evidence="1">Uncharacterized protein</fullName>
    </submittedName>
</protein>
<reference evidence="1 2" key="1">
    <citation type="submission" date="2016-10" db="EMBL/GenBank/DDBJ databases">
        <authorList>
            <person name="de Groot N.N."/>
        </authorList>
    </citation>
    <scope>NUCLEOTIDE SEQUENCE [LARGE SCALE GENOMIC DNA]</scope>
    <source>
        <strain evidence="1 2">RK1</strain>
    </source>
</reference>
<dbReference type="EMBL" id="FOQO01000002">
    <property type="protein sequence ID" value="SFI12393.1"/>
    <property type="molecule type" value="Genomic_DNA"/>
</dbReference>
<name>A0A1I3FME6_9SPHI</name>
<sequence length="41" mass="4765">MIDWSSRLRLHLKIYAIFTPMNGRVLTTVNVLNPILFYAEG</sequence>